<accession>A0A089YGC0</accession>
<dbReference type="eggNOG" id="ENOG5033AE0">
    <property type="taxonomic scope" value="Bacteria"/>
</dbReference>
<organism evidence="1 2">
    <name type="scientific">Pseudomonas cremoricolorata</name>
    <dbReference type="NCBI Taxonomy" id="157783"/>
    <lineage>
        <taxon>Bacteria</taxon>
        <taxon>Pseudomonadati</taxon>
        <taxon>Pseudomonadota</taxon>
        <taxon>Gammaproteobacteria</taxon>
        <taxon>Pseudomonadales</taxon>
        <taxon>Pseudomonadaceae</taxon>
        <taxon>Pseudomonas</taxon>
    </lineage>
</organism>
<dbReference type="STRING" id="157783.LK03_16435"/>
<dbReference type="RefSeq" id="WP_038413389.1">
    <property type="nucleotide sequence ID" value="NZ_CP009455.1"/>
</dbReference>
<dbReference type="AlphaFoldDB" id="A0A089YGC0"/>
<dbReference type="Proteomes" id="UP000029493">
    <property type="component" value="Chromosome"/>
</dbReference>
<name>A0A089YGC0_9PSED</name>
<dbReference type="KEGG" id="psw:LK03_16435"/>
<gene>
    <name evidence="1" type="ORF">LK03_16435</name>
</gene>
<reference evidence="1 2" key="1">
    <citation type="submission" date="2014-09" db="EMBL/GenBank/DDBJ databases">
        <authorList>
            <person name="Chan K.-G."/>
        </authorList>
    </citation>
    <scope>NUCLEOTIDE SEQUENCE [LARGE SCALE GENOMIC DNA]</scope>
    <source>
        <strain evidence="1 2">ND07</strain>
    </source>
</reference>
<dbReference type="Pfam" id="PF08809">
    <property type="entry name" value="DUF1799"/>
    <property type="match status" value="1"/>
</dbReference>
<protein>
    <submittedName>
        <fullName evidence="1">Phage protein</fullName>
    </submittedName>
</protein>
<evidence type="ECO:0000313" key="2">
    <source>
        <dbReference type="Proteomes" id="UP000029493"/>
    </source>
</evidence>
<keyword evidence="2" id="KW-1185">Reference proteome</keyword>
<dbReference type="InterPro" id="IPR014915">
    <property type="entry name" value="Phage_TLS_TfmB"/>
</dbReference>
<dbReference type="EMBL" id="CP009455">
    <property type="protein sequence ID" value="AIR90758.1"/>
    <property type="molecule type" value="Genomic_DNA"/>
</dbReference>
<evidence type="ECO:0000313" key="1">
    <source>
        <dbReference type="EMBL" id="AIR90758.1"/>
    </source>
</evidence>
<sequence>MAAFGLTSSDLVADEVEVWADGWPAFRLFEALGTQWRLAPRGPSGLDYTTLPVVASMLGIGRRDLAALFPDLRVMEAEALAVMTQSME</sequence>
<proteinExistence type="predicted"/>